<evidence type="ECO:0000256" key="2">
    <source>
        <dbReference type="ARBA" id="ARBA00022692"/>
    </source>
</evidence>
<dbReference type="GO" id="GO:0044003">
    <property type="term" value="P:symbiont-mediated perturbation of host process"/>
    <property type="evidence" value="ECO:0007669"/>
    <property type="project" value="InterPro"/>
</dbReference>
<dbReference type="GeneID" id="22318791"/>
<proteinExistence type="predicted"/>
<keyword evidence="3" id="KW-0946">Virion</keyword>
<evidence type="ECO:0000256" key="4">
    <source>
        <dbReference type="ARBA" id="ARBA00023136"/>
    </source>
</evidence>
<gene>
    <name evidence="7" type="primary">HA</name>
</gene>
<evidence type="ECO:0000313" key="8">
    <source>
        <dbReference type="Proteomes" id="UP000181615"/>
    </source>
</evidence>
<evidence type="ECO:0000256" key="5">
    <source>
        <dbReference type="ARBA" id="ARBA00023180"/>
    </source>
</evidence>
<evidence type="ECO:0000256" key="3">
    <source>
        <dbReference type="ARBA" id="ARBA00022844"/>
    </source>
</evidence>
<dbReference type="Proteomes" id="UP000181615">
    <property type="component" value="Genome"/>
</dbReference>
<evidence type="ECO:0000256" key="6">
    <source>
        <dbReference type="SAM" id="Phobius"/>
    </source>
</evidence>
<organism evidence="7 8">
    <name type="scientific">Wellfleet Bay virus</name>
    <dbReference type="NCBI Taxonomy" id="1566309"/>
    <lineage>
        <taxon>Viruses</taxon>
        <taxon>Riboviria</taxon>
        <taxon>Orthornavirae</taxon>
        <taxon>Negarnaviricota</taxon>
        <taxon>Polyploviricotina</taxon>
        <taxon>Insthoviricetes</taxon>
        <taxon>Articulavirales</taxon>
        <taxon>Orthomyxoviridae</taxon>
        <taxon>Quaranjavirus</taxon>
        <taxon>Quaranjavirus wellfleetense</taxon>
    </lineage>
</organism>
<feature type="transmembrane region" description="Helical" evidence="6">
    <location>
        <begin position="481"/>
        <end position="505"/>
    </location>
</feature>
<dbReference type="OrthoDB" id="1962at10239"/>
<keyword evidence="6" id="KW-1133">Transmembrane helix</keyword>
<dbReference type="EMBL" id="KM114308">
    <property type="protein sequence ID" value="AIY25033.1"/>
    <property type="molecule type" value="Viral_cRNA"/>
</dbReference>
<dbReference type="GO" id="GO:0055036">
    <property type="term" value="C:virion membrane"/>
    <property type="evidence" value="ECO:0007669"/>
    <property type="project" value="UniProtKB-SubCell"/>
</dbReference>
<dbReference type="KEGG" id="vg:22318791"/>
<keyword evidence="5" id="KW-0325">Glycoprotein</keyword>
<keyword evidence="2 6" id="KW-0812">Transmembrane</keyword>
<dbReference type="GO" id="GO:0019031">
    <property type="term" value="C:viral envelope"/>
    <property type="evidence" value="ECO:0007669"/>
    <property type="project" value="InterPro"/>
</dbReference>
<evidence type="ECO:0000313" key="7">
    <source>
        <dbReference type="EMBL" id="AIY25033.1"/>
    </source>
</evidence>
<dbReference type="InterPro" id="IPR004955">
    <property type="entry name" value="Baculovirus_Gp64"/>
</dbReference>
<reference evidence="7 8" key="1">
    <citation type="journal article" date="2015" name="J. Virol.">
        <title>Cyclic avian mass mortality in the northeastern United States is associated with a novel orthomyxovirus.</title>
        <authorList>
            <person name="Allison A.B."/>
            <person name="Ballard J.R."/>
            <person name="Tesh R.B."/>
            <person name="Brown J.D."/>
            <person name="Ruder M.G."/>
            <person name="Keel M.K."/>
            <person name="Munk B.A."/>
            <person name="Mickley R.M."/>
            <person name="Gibbs S.E."/>
            <person name="Travassos da Rosa A.P."/>
            <person name="Ellis J.C."/>
            <person name="Ip H.S."/>
            <person name="Shearn-Bochsler V.I."/>
            <person name="Rogers M.B."/>
            <person name="Ghedin E."/>
            <person name="Holmes E.C."/>
            <person name="Parrish C.R."/>
            <person name="Dwyer C."/>
        </authorList>
    </citation>
    <scope>NUCLEOTIDE SEQUENCE [LARGE SCALE GENOMIC DNA]</scope>
    <source>
        <strain evidence="7">10-280-G</strain>
    </source>
</reference>
<name>A0A0A1E4K7_9ORTO</name>
<dbReference type="Gene3D" id="6.10.250.3010">
    <property type="match status" value="1"/>
</dbReference>
<sequence>MLGTLLLQLTFVSLAQASPCSSESCAGPYKLGTQEPLKIDVKSAHHRVRITKYPTEIDAHIGYRSRYTAYCYSGGAVDPNTGCDKIHRFYPPNQTELKEWVLEGKCSYGVECKNQGDCWGSDAALCFDRRTDVNKAETKEFDGNNEEYYLFPHHACISTWRCGFHKTKIPIHVKKDGLIQPATYGPKGEEITLDKKWYKIDSETIVTWENRLDTKDFEDVINCFEDRNSPLICQLTDNFEEYSNQFVEMSKEFTGVIGPYYIQIEDHNGSMQTNGTRIYVSNKWATSKLGKAASLEDVKGVILAQIYTHSETVYNLVQVAKQLTDLQEKVIILTNSVSKLDDELMGQMVGILSRSKWFNKELFYMCPCFQINDFNLSNCAAGFTFTDGRITEVNSNTKCTTYSDESVITLYPFKRRKYEFSTLQMPPVHGAAQDWEGWSWLASQKQNLINSIIFRDEVASGTGKGGVLNALYNQTMQYFSLWSWLEKFTTCAAWLALLISVINFMRK</sequence>
<comment type="subcellular location">
    <subcellularLocation>
        <location evidence="1">Virion membrane</location>
    </subcellularLocation>
</comment>
<dbReference type="RefSeq" id="YP_009110688.1">
    <property type="nucleotide sequence ID" value="NC_025798.1"/>
</dbReference>
<keyword evidence="4 6" id="KW-0472">Membrane</keyword>
<keyword evidence="8" id="KW-1185">Reference proteome</keyword>
<evidence type="ECO:0000256" key="1">
    <source>
        <dbReference type="ARBA" id="ARBA00004182"/>
    </source>
</evidence>
<accession>A0A0A1E4K7</accession>
<dbReference type="Pfam" id="PF03273">
    <property type="entry name" value="Baculo_gp64"/>
    <property type="match status" value="1"/>
</dbReference>
<protein>
    <submittedName>
        <fullName evidence="7">Hemagglutinin protein</fullName>
    </submittedName>
</protein>